<accession>A0A7W7Q8E2</accession>
<dbReference type="Proteomes" id="UP000520767">
    <property type="component" value="Unassembled WGS sequence"/>
</dbReference>
<comment type="caution">
    <text evidence="1">The sequence shown here is derived from an EMBL/GenBank/DDBJ whole genome shotgun (WGS) entry which is preliminary data.</text>
</comment>
<reference evidence="1 2" key="1">
    <citation type="submission" date="2020-08" db="EMBL/GenBank/DDBJ databases">
        <title>Genomic Encyclopedia of Type Strains, Phase III (KMG-III): the genomes of soil and plant-associated and newly described type strains.</title>
        <authorList>
            <person name="Whitman W."/>
        </authorList>
    </citation>
    <scope>NUCLEOTIDE SEQUENCE [LARGE SCALE GENOMIC DNA]</scope>
    <source>
        <strain evidence="1 2">CECT 8960</strain>
    </source>
</reference>
<gene>
    <name evidence="1" type="ORF">FHR82_004769</name>
</gene>
<sequence length="202" mass="20633">MFRSGLRRGLVVLATVVVGLLAVTVPAHAGPAVLSSMKPLAVKEVSTAELRALIARGGGQSLTLGTQAVMDVTCYLLVGTPYGGGAPDADVLVDGAVYCDDYVDVATLQVQLYRGDSLVASDSATFPYTYGVYGTVGIADCVAGSYFGAATAVVARYDLYPPVIGATKRSVDVSIGCGSPPVGIPTPPNCSENPQLCARIGD</sequence>
<organism evidence="1 2">
    <name type="scientific">Actinophytocola algeriensis</name>
    <dbReference type="NCBI Taxonomy" id="1768010"/>
    <lineage>
        <taxon>Bacteria</taxon>
        <taxon>Bacillati</taxon>
        <taxon>Actinomycetota</taxon>
        <taxon>Actinomycetes</taxon>
        <taxon>Pseudonocardiales</taxon>
        <taxon>Pseudonocardiaceae</taxon>
    </lineage>
</organism>
<dbReference type="AlphaFoldDB" id="A0A7W7Q8E2"/>
<dbReference type="RefSeq" id="WP_184812661.1">
    <property type="nucleotide sequence ID" value="NZ_JADBEA010000001.1"/>
</dbReference>
<name>A0A7W7Q8E2_9PSEU</name>
<protein>
    <submittedName>
        <fullName evidence="1">Uncharacterized protein</fullName>
    </submittedName>
</protein>
<keyword evidence="2" id="KW-1185">Reference proteome</keyword>
<evidence type="ECO:0000313" key="1">
    <source>
        <dbReference type="EMBL" id="MBB4908516.1"/>
    </source>
</evidence>
<proteinExistence type="predicted"/>
<evidence type="ECO:0000313" key="2">
    <source>
        <dbReference type="Proteomes" id="UP000520767"/>
    </source>
</evidence>
<dbReference type="EMBL" id="JACHJQ010000005">
    <property type="protein sequence ID" value="MBB4908516.1"/>
    <property type="molecule type" value="Genomic_DNA"/>
</dbReference>